<dbReference type="PANTHER" id="PTHR43625">
    <property type="entry name" value="AFLATOXIN B1 ALDEHYDE REDUCTASE"/>
    <property type="match status" value="1"/>
</dbReference>
<dbReference type="OrthoDB" id="37537at2759"/>
<dbReference type="GO" id="GO:0005737">
    <property type="term" value="C:cytoplasm"/>
    <property type="evidence" value="ECO:0007669"/>
    <property type="project" value="TreeGrafter"/>
</dbReference>
<dbReference type="Pfam" id="PF00248">
    <property type="entry name" value="Aldo_ket_red"/>
    <property type="match status" value="1"/>
</dbReference>
<dbReference type="HOGENOM" id="CLU_023205_2_1_1"/>
<organism evidence="3 4">
    <name type="scientific">Metarhizium anisopliae (strain ARSEF 549)</name>
    <dbReference type="NCBI Taxonomy" id="3151832"/>
    <lineage>
        <taxon>Eukaryota</taxon>
        <taxon>Fungi</taxon>
        <taxon>Dikarya</taxon>
        <taxon>Ascomycota</taxon>
        <taxon>Pezizomycotina</taxon>
        <taxon>Sordariomycetes</taxon>
        <taxon>Hypocreomycetidae</taxon>
        <taxon>Hypocreales</taxon>
        <taxon>Clavicipitaceae</taxon>
        <taxon>Metarhizium</taxon>
    </lineage>
</organism>
<keyword evidence="4" id="KW-1185">Reference proteome</keyword>
<dbReference type="InterPro" id="IPR023210">
    <property type="entry name" value="NADP_OxRdtase_dom"/>
</dbReference>
<gene>
    <name evidence="3" type="ORF">MAN_03072</name>
</gene>
<reference evidence="3 4" key="1">
    <citation type="journal article" date="2014" name="Proc. Natl. Acad. Sci. U.S.A.">
        <title>Trajectory and genomic determinants of fungal-pathogen speciation and host adaptation.</title>
        <authorList>
            <person name="Hu X."/>
            <person name="Xiao G."/>
            <person name="Zheng P."/>
            <person name="Shang Y."/>
            <person name="Su Y."/>
            <person name="Zhang X."/>
            <person name="Liu X."/>
            <person name="Zhan S."/>
            <person name="St Leger R.J."/>
            <person name="Wang C."/>
        </authorList>
    </citation>
    <scope>NUCLEOTIDE SEQUENCE [LARGE SCALE GENOMIC DNA]</scope>
    <source>
        <strain evidence="3 4">ARSEF 549</strain>
    </source>
</reference>
<dbReference type="VEuPathDB" id="FungiDB:MAN_03072"/>
<feature type="non-terminal residue" evidence="3">
    <location>
        <position position="1"/>
    </location>
</feature>
<comment type="caution">
    <text evidence="3">The sequence shown here is derived from an EMBL/GenBank/DDBJ whole genome shotgun (WGS) entry which is preliminary data.</text>
</comment>
<dbReference type="SUPFAM" id="SSF51430">
    <property type="entry name" value="NAD(P)-linked oxidoreductase"/>
    <property type="match status" value="1"/>
</dbReference>
<evidence type="ECO:0000313" key="3">
    <source>
        <dbReference type="EMBL" id="KID68216.1"/>
    </source>
</evidence>
<protein>
    <submittedName>
        <fullName evidence="3">Aldo/keto reductase</fullName>
    </submittedName>
</protein>
<dbReference type="GO" id="GO:0016491">
    <property type="term" value="F:oxidoreductase activity"/>
    <property type="evidence" value="ECO:0007669"/>
    <property type="project" value="UniProtKB-KW"/>
</dbReference>
<evidence type="ECO:0000256" key="1">
    <source>
        <dbReference type="ARBA" id="ARBA00023002"/>
    </source>
</evidence>
<dbReference type="Gene3D" id="3.20.20.100">
    <property type="entry name" value="NADP-dependent oxidoreductase domain"/>
    <property type="match status" value="1"/>
</dbReference>
<keyword evidence="1" id="KW-0560">Oxidoreductase</keyword>
<sequence>MSPPLRTLGRNGPPVAPVGLGFGSLGGFYGPPGTRDEKLALLDHAYAAGLRFWDLSDVYGDAEDLVGEWLARSGRRDDVLLGTKFSLQRGADGRHTFRSDPEHVKASCDKSLAALGVAVIDLYYCHAVDGVTPIERTVEAMVELKNQGKIRHLGLSGVSAATLRRAHAVHPIAALQWEYSLFTLDIESPENNILSTCRELGVALVAFSPVGRGVLTGRFRSHRDIPEGDLRRFYPKYAEGNFAEIMKLVGGVEDVARDRGSTPAQVALAWLLAQGPDVIVIPGTKSACRMDENAGAAVLRLSGEEVRGLRDLAERVDIKGTRYPAAVMATLHQDTPPLLD</sequence>
<evidence type="ECO:0000313" key="4">
    <source>
        <dbReference type="Proteomes" id="UP000031186"/>
    </source>
</evidence>
<dbReference type="EMBL" id="AZNF01000003">
    <property type="protein sequence ID" value="KID68216.1"/>
    <property type="molecule type" value="Genomic_DNA"/>
</dbReference>
<dbReference type="InterPro" id="IPR036812">
    <property type="entry name" value="NAD(P)_OxRdtase_dom_sf"/>
</dbReference>
<evidence type="ECO:0000259" key="2">
    <source>
        <dbReference type="Pfam" id="PF00248"/>
    </source>
</evidence>
<name>A0A0B4FR38_METAF</name>
<dbReference type="Proteomes" id="UP000031186">
    <property type="component" value="Unassembled WGS sequence"/>
</dbReference>
<proteinExistence type="predicted"/>
<dbReference type="AlphaFoldDB" id="A0A0B4FR38"/>
<dbReference type="PANTHER" id="PTHR43625:SF40">
    <property type="entry name" value="ALDO-KETO REDUCTASE YAKC [NADP(+)]"/>
    <property type="match status" value="1"/>
</dbReference>
<feature type="domain" description="NADP-dependent oxidoreductase" evidence="2">
    <location>
        <begin position="18"/>
        <end position="312"/>
    </location>
</feature>
<dbReference type="InterPro" id="IPR050791">
    <property type="entry name" value="Aldo-Keto_reductase"/>
</dbReference>
<accession>A0A0B4FR38</accession>